<dbReference type="Proteomes" id="UP000031196">
    <property type="component" value="Unassembled WGS sequence"/>
</dbReference>
<keyword evidence="5 7" id="KW-0472">Membrane</keyword>
<dbReference type="GO" id="GO:0005886">
    <property type="term" value="C:plasma membrane"/>
    <property type="evidence" value="ECO:0007669"/>
    <property type="project" value="UniProtKB-SubCell"/>
</dbReference>
<feature type="domain" description="Phosphatidylglycerol lysyltransferase C-terminal" evidence="8">
    <location>
        <begin position="497"/>
        <end position="811"/>
    </location>
</feature>
<feature type="transmembrane region" description="Helical" evidence="7">
    <location>
        <begin position="21"/>
        <end position="41"/>
    </location>
</feature>
<feature type="transmembrane region" description="Helical" evidence="7">
    <location>
        <begin position="64"/>
        <end position="91"/>
    </location>
</feature>
<protein>
    <recommendedName>
        <fullName evidence="8">Phosphatidylglycerol lysyltransferase C-terminal domain-containing protein</fullName>
    </recommendedName>
</protein>
<keyword evidence="3 7" id="KW-0812">Transmembrane</keyword>
<organism evidence="9 10">
    <name type="scientific">Pseudarthrobacter phenanthrenivorans</name>
    <name type="common">Arthrobacter phenanthrenivorans</name>
    <dbReference type="NCBI Taxonomy" id="361575"/>
    <lineage>
        <taxon>Bacteria</taxon>
        <taxon>Bacillati</taxon>
        <taxon>Actinomycetota</taxon>
        <taxon>Actinomycetes</taxon>
        <taxon>Micrococcales</taxon>
        <taxon>Micrococcaceae</taxon>
        <taxon>Pseudarthrobacter</taxon>
    </lineage>
</organism>
<feature type="transmembrane region" description="Helical" evidence="7">
    <location>
        <begin position="286"/>
        <end position="305"/>
    </location>
</feature>
<evidence type="ECO:0000256" key="7">
    <source>
        <dbReference type="SAM" id="Phobius"/>
    </source>
</evidence>
<dbReference type="AlphaFoldDB" id="A0A0B4EI12"/>
<feature type="transmembrane region" description="Helical" evidence="7">
    <location>
        <begin position="317"/>
        <end position="341"/>
    </location>
</feature>
<feature type="transmembrane region" description="Helical" evidence="7">
    <location>
        <begin position="188"/>
        <end position="204"/>
    </location>
</feature>
<keyword evidence="2" id="KW-1003">Cell membrane</keyword>
<comment type="caution">
    <text evidence="9">The sequence shown here is derived from an EMBL/GenBank/DDBJ whole genome shotgun (WGS) entry which is preliminary data.</text>
</comment>
<feature type="transmembrane region" description="Helical" evidence="7">
    <location>
        <begin position="224"/>
        <end position="242"/>
    </location>
</feature>
<evidence type="ECO:0000313" key="9">
    <source>
        <dbReference type="EMBL" id="KIC66253.1"/>
    </source>
</evidence>
<feature type="transmembrane region" description="Helical" evidence="7">
    <location>
        <begin position="458"/>
        <end position="479"/>
    </location>
</feature>
<reference evidence="9 10" key="1">
    <citation type="submission" date="2014-12" db="EMBL/GenBank/DDBJ databases">
        <title>Genome sequencing of Arthrobacter phenanthrenivorans SWC37.</title>
        <authorList>
            <person name="Tan P.W."/>
            <person name="Chan K.-G."/>
        </authorList>
    </citation>
    <scope>NUCLEOTIDE SEQUENCE [LARGE SCALE GENOMIC DNA]</scope>
    <source>
        <strain evidence="9 10">SWC37</strain>
    </source>
</reference>
<feature type="transmembrane region" description="Helical" evidence="7">
    <location>
        <begin position="392"/>
        <end position="414"/>
    </location>
</feature>
<dbReference type="SUPFAM" id="SSF144091">
    <property type="entry name" value="Rhomboid-like"/>
    <property type="match status" value="1"/>
</dbReference>
<proteinExistence type="predicted"/>
<name>A0A0B4EI12_PSEPS</name>
<evidence type="ECO:0000256" key="3">
    <source>
        <dbReference type="ARBA" id="ARBA00022692"/>
    </source>
</evidence>
<dbReference type="Gene3D" id="1.20.1540.10">
    <property type="entry name" value="Rhomboid-like"/>
    <property type="match status" value="1"/>
</dbReference>
<comment type="subcellular location">
    <subcellularLocation>
        <location evidence="1">Cell membrane</location>
        <topology evidence="1">Multi-pass membrane protein</topology>
    </subcellularLocation>
</comment>
<gene>
    <name evidence="9" type="ORF">RM50_13275</name>
</gene>
<sequence>MWAAVGRPAVQQALQTLKAMPFTLSVLAVFLVAAALTGSFLDGPPEQLLDTASVSGPGLRGGRWWSLFTSLFFATNPLAYLAASLMIVLLLGLAERRLGRRAAVGLFFGGQFAAVTVFLLVTQLAGYVGDGWLDTMADDSLIGPYAPVLTAGLAASARIPLLWQRRLRTTVLSVSILLVLYVGHAETVIGLIGALLGLLAGWWIQGDQGRLHRHRSTGRETRNLLALTVAVFAVGPILTGITRAPTGPLALLRDVVLSPMPTLNQLVFNCGATVDASCLETGRAGFAGPFGLALAVVPVILLLICADGMRRGRRLALNIALAIQLAVTALAAVYLTLFALVPSRLQGTHASPMSSAFAHVLPLVIVPLLLAVVLWLNRRQFRVQTRPGARRTLATVVCGTWLVLASSYTVAWFWSGGLSRDGGLLGLFAELARQYVPVPIPQHLRRVFPESDSAEALLFAYSGPVFWLVALGAVLWVLLGRRHGLHFGRQDRDRARELLHQGGGPLSWMALWEPNSYWFSPDGAGGMAFQQHGTVALTLGGAFGDRGAEQRVTEGFLDYCRSQALIPALYSCDDAIWPMLKDRGFSRVAVAQETRLALNELEFKGKEWQNVRTALNRAAKLGVHAVWGSYHSLPAALRSRLNEVSEEWAAGKSVPEMGFTLGGVDELDDEEVLCCLAVDGHGTVHGVTSWLPVYDGGRLVSRTLDVMRRGSEGFPGVMEFLIASAVLELRGSVDVISLSGSPLATRPEQAAGDGTEREGGDNAEAADDGAQNLVRILDLVGHALEPVYGFRSLAAFKSRFKPEYRALYLYYQDPLHLPAIGRALTRAYLPGLSLAQGARLVRKLVS</sequence>
<dbReference type="GO" id="GO:0016755">
    <property type="term" value="F:aminoacyltransferase activity"/>
    <property type="evidence" value="ECO:0007669"/>
    <property type="project" value="TreeGrafter"/>
</dbReference>
<evidence type="ECO:0000259" key="8">
    <source>
        <dbReference type="Pfam" id="PF09924"/>
    </source>
</evidence>
<accession>A0A0B4EI12</accession>
<dbReference type="InterPro" id="IPR024320">
    <property type="entry name" value="LPG_synthase_C"/>
</dbReference>
<dbReference type="GO" id="GO:0055091">
    <property type="term" value="P:phospholipid homeostasis"/>
    <property type="evidence" value="ECO:0007669"/>
    <property type="project" value="TreeGrafter"/>
</dbReference>
<dbReference type="EMBL" id="JWTB01000024">
    <property type="protein sequence ID" value="KIC66253.1"/>
    <property type="molecule type" value="Genomic_DNA"/>
</dbReference>
<evidence type="ECO:0000256" key="2">
    <source>
        <dbReference type="ARBA" id="ARBA00022475"/>
    </source>
</evidence>
<dbReference type="PANTHER" id="PTHR34697">
    <property type="entry name" value="PHOSPHATIDYLGLYCEROL LYSYLTRANSFERASE"/>
    <property type="match status" value="1"/>
</dbReference>
<feature type="transmembrane region" description="Helical" evidence="7">
    <location>
        <begin position="103"/>
        <end position="121"/>
    </location>
</feature>
<evidence type="ECO:0000256" key="4">
    <source>
        <dbReference type="ARBA" id="ARBA00022989"/>
    </source>
</evidence>
<feature type="transmembrane region" description="Helical" evidence="7">
    <location>
        <begin position="356"/>
        <end position="376"/>
    </location>
</feature>
<evidence type="ECO:0000256" key="5">
    <source>
        <dbReference type="ARBA" id="ARBA00023136"/>
    </source>
</evidence>
<evidence type="ECO:0000313" key="10">
    <source>
        <dbReference type="Proteomes" id="UP000031196"/>
    </source>
</evidence>
<dbReference type="InterPro" id="IPR035952">
    <property type="entry name" value="Rhomboid-like_sf"/>
</dbReference>
<keyword evidence="4 7" id="KW-1133">Transmembrane helix</keyword>
<evidence type="ECO:0000256" key="1">
    <source>
        <dbReference type="ARBA" id="ARBA00004651"/>
    </source>
</evidence>
<feature type="region of interest" description="Disordered" evidence="6">
    <location>
        <begin position="744"/>
        <end position="763"/>
    </location>
</feature>
<evidence type="ECO:0000256" key="6">
    <source>
        <dbReference type="SAM" id="MobiDB-lite"/>
    </source>
</evidence>
<dbReference type="Pfam" id="PF09924">
    <property type="entry name" value="LPG_synthase_C"/>
    <property type="match status" value="1"/>
</dbReference>
<dbReference type="PANTHER" id="PTHR34697:SF2">
    <property type="entry name" value="PHOSPHATIDYLGLYCEROL LYSYLTRANSFERASE"/>
    <property type="match status" value="1"/>
</dbReference>
<dbReference type="InterPro" id="IPR051211">
    <property type="entry name" value="PG_lysyltransferase"/>
</dbReference>